<gene>
    <name evidence="1" type="ORF">I598_2271</name>
</gene>
<keyword evidence="2" id="KW-1185">Reference proteome</keyword>
<dbReference type="InterPro" id="IPR047715">
    <property type="entry name" value="EboA_dom"/>
</dbReference>
<dbReference type="NCBIfam" id="NF035938">
    <property type="entry name" value="EboA_domain"/>
    <property type="match status" value="1"/>
</dbReference>
<evidence type="ECO:0000313" key="1">
    <source>
        <dbReference type="EMBL" id="ANC31811.1"/>
    </source>
</evidence>
<dbReference type="STRING" id="1300344.I598_2271"/>
<evidence type="ECO:0008006" key="3">
    <source>
        <dbReference type="Google" id="ProtNLM"/>
    </source>
</evidence>
<dbReference type="Proteomes" id="UP000076794">
    <property type="component" value="Chromosome"/>
</dbReference>
<dbReference type="RefSeq" id="WP_068203043.1">
    <property type="nucleotide sequence ID" value="NZ_CP014209.1"/>
</dbReference>
<evidence type="ECO:0000313" key="2">
    <source>
        <dbReference type="Proteomes" id="UP000076794"/>
    </source>
</evidence>
<dbReference type="KEGG" id="ido:I598_2271"/>
<dbReference type="PATRIC" id="fig|1300344.3.peg.2280"/>
<protein>
    <recommendedName>
        <fullName evidence="3">Sugar phosphate isomerase</fullName>
    </recommendedName>
</protein>
<dbReference type="EMBL" id="CP014209">
    <property type="protein sequence ID" value="ANC31811.1"/>
    <property type="molecule type" value="Genomic_DNA"/>
</dbReference>
<accession>A0A168FHY1</accession>
<proteinExistence type="predicted"/>
<dbReference type="AlphaFoldDB" id="A0A168FHY1"/>
<reference evidence="1 2" key="1">
    <citation type="submission" date="2016-01" db="EMBL/GenBank/DDBJ databases">
        <title>Complete genome sequence of a soil Actinobacterium, Isoptericola dokdonensis DS-3.</title>
        <authorList>
            <person name="Kwon S.-K."/>
            <person name="Kim J.F."/>
        </authorList>
    </citation>
    <scope>NUCLEOTIDE SEQUENCE [LARGE SCALE GENOMIC DNA]</scope>
    <source>
        <strain evidence="1 2">DS-3</strain>
    </source>
</reference>
<name>A0A168FHY1_9MICO</name>
<organism evidence="1 2">
    <name type="scientific">Isoptericola dokdonensis DS-3</name>
    <dbReference type="NCBI Taxonomy" id="1300344"/>
    <lineage>
        <taxon>Bacteria</taxon>
        <taxon>Bacillati</taxon>
        <taxon>Actinomycetota</taxon>
        <taxon>Actinomycetes</taxon>
        <taxon>Micrococcales</taxon>
        <taxon>Promicromonosporaceae</taxon>
        <taxon>Isoptericola</taxon>
    </lineage>
</organism>
<sequence length="196" mass="20201">MTLARTTLDPAAEARLVALVAQVRASPDTLPGAFARAARAVGRGPGPGGHAVQDVARVRLLVAATQGAGPDGTAAVADDLYRTGDADERRAVLLALPDLDVGDAAVPLLHDALRTNDSRLVAAAMGPYAAAHLPDDAWRHGVLKCLFTGVPLAVVADLPARRDAELDRMVAAYAAERRAAGRDVPADALDLLATTP</sequence>